<organism evidence="8 9">
    <name type="scientific">Blastomyces gilchristii (strain SLH14081)</name>
    <name type="common">Blastomyces dermatitidis</name>
    <dbReference type="NCBI Taxonomy" id="559298"/>
    <lineage>
        <taxon>Eukaryota</taxon>
        <taxon>Fungi</taxon>
        <taxon>Dikarya</taxon>
        <taxon>Ascomycota</taxon>
        <taxon>Pezizomycotina</taxon>
        <taxon>Eurotiomycetes</taxon>
        <taxon>Eurotiomycetidae</taxon>
        <taxon>Onygenales</taxon>
        <taxon>Ajellomycetaceae</taxon>
        <taxon>Blastomyces</taxon>
    </lineage>
</organism>
<dbReference type="InterPro" id="IPR007219">
    <property type="entry name" value="XnlR_reg_dom"/>
</dbReference>
<name>A0A179UM44_BLAGS</name>
<protein>
    <submittedName>
        <fullName evidence="8">C6 transcription factor</fullName>
    </submittedName>
</protein>
<dbReference type="SMART" id="SM00906">
    <property type="entry name" value="Fungal_trans"/>
    <property type="match status" value="1"/>
</dbReference>
<feature type="region of interest" description="Disordered" evidence="6">
    <location>
        <begin position="56"/>
        <end position="94"/>
    </location>
</feature>
<dbReference type="VEuPathDB" id="FungiDB:BDBG_04698"/>
<dbReference type="RefSeq" id="XP_002624834.1">
    <property type="nucleotide sequence ID" value="XM_002624788.2"/>
</dbReference>
<dbReference type="PANTHER" id="PTHR47431">
    <property type="entry name" value="ZN(II)2CYS6 TRANSCRIPTION FACTOR (EUROFUNG)-RELATED"/>
    <property type="match status" value="1"/>
</dbReference>
<sequence length="590" mass="65334">MQKATTGTTQRTTTQASSPVPLACRACRKKHLKCDGLHPVCSRCRKTRTLCEYTPSRRGYRSTPKPTIAARTSISSPSGSSVPSDNQSKSPNNFDFNNVMQTPEWAAQDPSIMNASSSTESLDTSPLALLDQGILRRNNLISKVGDPMYTDDSDARLVDFYYAFFHESHPIMPPTHLLHFISPFPACLKTVMKFVGAHFAFGVSTDAYKISTAKAIENDREPSYQKVQALLLFATILHARNDREEAISYFSIAVNLAVELGMHRKSMVEVLAGGNFVREESIRRTWWEIYMTDVMFGAFDHCPLKIGNLTMDVHLPSEEASYCTGISLVEPPSTTQFYNRVFADHSPKYSSFCYAVEATHLLKRGIALGVTLDDEDVRDQVEALEANIGSWFRHAPEDRPNALCIDGTVDQVLFRAYMLVHCASIYLHLPRSCLMASPTANATIACARRGTYLPPTSHTLTHASKALEAGNGIVALGSIRTPLLKHTPFFICGLVLGAVVELCACSVNVGHSIEPRRDRIALIVGELKALDRTWALAHQVMWHIKMLAREVLEIGLLPPTQATLEDPGPDVNVLLYSDMWLGDITMNPNM</sequence>
<dbReference type="SUPFAM" id="SSF57701">
    <property type="entry name" value="Zn2/Cys6 DNA-binding domain"/>
    <property type="match status" value="1"/>
</dbReference>
<dbReference type="STRING" id="559298.A0A179UM44"/>
<dbReference type="PROSITE" id="PS00463">
    <property type="entry name" value="ZN2_CY6_FUNGAL_1"/>
    <property type="match status" value="1"/>
</dbReference>
<evidence type="ECO:0000256" key="1">
    <source>
        <dbReference type="ARBA" id="ARBA00022723"/>
    </source>
</evidence>
<evidence type="ECO:0000256" key="5">
    <source>
        <dbReference type="ARBA" id="ARBA00023242"/>
    </source>
</evidence>
<feature type="compositionally biased region" description="Low complexity" evidence="6">
    <location>
        <begin position="73"/>
        <end position="88"/>
    </location>
</feature>
<dbReference type="Pfam" id="PF04082">
    <property type="entry name" value="Fungal_trans"/>
    <property type="match status" value="1"/>
</dbReference>
<dbReference type="PANTHER" id="PTHR47431:SF3">
    <property type="entry name" value="ZN(II)2CYS6 TRANSCRIPTION FACTOR (EUROFUNG)"/>
    <property type="match status" value="1"/>
</dbReference>
<evidence type="ECO:0000256" key="4">
    <source>
        <dbReference type="ARBA" id="ARBA00023163"/>
    </source>
</evidence>
<dbReference type="CDD" id="cd12148">
    <property type="entry name" value="fungal_TF_MHR"/>
    <property type="match status" value="1"/>
</dbReference>
<dbReference type="PROSITE" id="PS50048">
    <property type="entry name" value="ZN2_CY6_FUNGAL_2"/>
    <property type="match status" value="1"/>
</dbReference>
<dbReference type="GeneID" id="8509548"/>
<dbReference type="GO" id="GO:0008270">
    <property type="term" value="F:zinc ion binding"/>
    <property type="evidence" value="ECO:0007669"/>
    <property type="project" value="InterPro"/>
</dbReference>
<reference evidence="9" key="1">
    <citation type="journal article" date="2015" name="PLoS Genet.">
        <title>The dynamic genome and transcriptome of the human fungal pathogen Blastomyces and close relative Emmonsia.</title>
        <authorList>
            <person name="Munoz J.F."/>
            <person name="Gauthier G.M."/>
            <person name="Desjardins C.A."/>
            <person name="Gallo J.E."/>
            <person name="Holder J."/>
            <person name="Sullivan T.D."/>
            <person name="Marty A.J."/>
            <person name="Carmen J.C."/>
            <person name="Chen Z."/>
            <person name="Ding L."/>
            <person name="Gujja S."/>
            <person name="Magrini V."/>
            <person name="Misas E."/>
            <person name="Mitreva M."/>
            <person name="Priest M."/>
            <person name="Saif S."/>
            <person name="Whiston E.A."/>
            <person name="Young S."/>
            <person name="Zeng Q."/>
            <person name="Goldman W.E."/>
            <person name="Mardis E.R."/>
            <person name="Taylor J.W."/>
            <person name="McEwen J.G."/>
            <person name="Clay O.K."/>
            <person name="Klein B.S."/>
            <person name="Cuomo C.A."/>
        </authorList>
    </citation>
    <scope>NUCLEOTIDE SEQUENCE [LARGE SCALE GENOMIC DNA]</scope>
    <source>
        <strain evidence="9">SLH14081</strain>
    </source>
</reference>
<dbReference type="KEGG" id="bgh:BDBG_04698"/>
<keyword evidence="9" id="KW-1185">Reference proteome</keyword>
<dbReference type="GO" id="GO:0000981">
    <property type="term" value="F:DNA-binding transcription factor activity, RNA polymerase II-specific"/>
    <property type="evidence" value="ECO:0007669"/>
    <property type="project" value="InterPro"/>
</dbReference>
<feature type="domain" description="Zn(2)-C6 fungal-type" evidence="7">
    <location>
        <begin position="23"/>
        <end position="53"/>
    </location>
</feature>
<proteinExistence type="predicted"/>
<evidence type="ECO:0000313" key="8">
    <source>
        <dbReference type="EMBL" id="OAT09146.1"/>
    </source>
</evidence>
<dbReference type="SMART" id="SM00066">
    <property type="entry name" value="GAL4"/>
    <property type="match status" value="1"/>
</dbReference>
<dbReference type="EMBL" id="GG657456">
    <property type="protein sequence ID" value="OAT09146.1"/>
    <property type="molecule type" value="Genomic_DNA"/>
</dbReference>
<dbReference type="InterPro" id="IPR001138">
    <property type="entry name" value="Zn2Cys6_DnaBD"/>
</dbReference>
<keyword evidence="4" id="KW-0804">Transcription</keyword>
<keyword evidence="5" id="KW-0539">Nucleus</keyword>
<dbReference type="InterPro" id="IPR036864">
    <property type="entry name" value="Zn2-C6_fun-type_DNA-bd_sf"/>
</dbReference>
<gene>
    <name evidence="8" type="ORF">BDBG_04698</name>
</gene>
<keyword evidence="2" id="KW-0805">Transcription regulation</keyword>
<evidence type="ECO:0000256" key="6">
    <source>
        <dbReference type="SAM" id="MobiDB-lite"/>
    </source>
</evidence>
<evidence type="ECO:0000259" key="7">
    <source>
        <dbReference type="PROSITE" id="PS50048"/>
    </source>
</evidence>
<keyword evidence="3" id="KW-0238">DNA-binding</keyword>
<dbReference type="Pfam" id="PF00172">
    <property type="entry name" value="Zn_clus"/>
    <property type="match status" value="1"/>
</dbReference>
<keyword evidence="1" id="KW-0479">Metal-binding</keyword>
<dbReference type="Proteomes" id="UP000002038">
    <property type="component" value="Unassembled WGS sequence"/>
</dbReference>
<evidence type="ECO:0000256" key="2">
    <source>
        <dbReference type="ARBA" id="ARBA00023015"/>
    </source>
</evidence>
<accession>A0A179UM44</accession>
<dbReference type="GO" id="GO:0006351">
    <property type="term" value="P:DNA-templated transcription"/>
    <property type="evidence" value="ECO:0007669"/>
    <property type="project" value="InterPro"/>
</dbReference>
<dbReference type="AlphaFoldDB" id="A0A179UM44"/>
<dbReference type="Gene3D" id="4.10.240.10">
    <property type="entry name" value="Zn(2)-C6 fungal-type DNA-binding domain"/>
    <property type="match status" value="1"/>
</dbReference>
<dbReference type="OrthoDB" id="10067394at2759"/>
<dbReference type="GO" id="GO:0003677">
    <property type="term" value="F:DNA binding"/>
    <property type="evidence" value="ECO:0007669"/>
    <property type="project" value="UniProtKB-KW"/>
</dbReference>
<evidence type="ECO:0000256" key="3">
    <source>
        <dbReference type="ARBA" id="ARBA00023125"/>
    </source>
</evidence>
<dbReference type="CDD" id="cd00067">
    <property type="entry name" value="GAL4"/>
    <property type="match status" value="1"/>
</dbReference>
<evidence type="ECO:0000313" key="9">
    <source>
        <dbReference type="Proteomes" id="UP000002038"/>
    </source>
</evidence>